<dbReference type="CDD" id="cd04730">
    <property type="entry name" value="NPD_like"/>
    <property type="match status" value="1"/>
</dbReference>
<evidence type="ECO:0000256" key="2">
    <source>
        <dbReference type="ARBA" id="ARBA00022643"/>
    </source>
</evidence>
<dbReference type="Gene3D" id="3.20.20.70">
    <property type="entry name" value="Aldolase class I"/>
    <property type="match status" value="1"/>
</dbReference>
<keyword evidence="5" id="KW-1185">Reference proteome</keyword>
<dbReference type="Proteomes" id="UP000570678">
    <property type="component" value="Unassembled WGS sequence"/>
</dbReference>
<accession>A0A846YAB8</accession>
<dbReference type="RefSeq" id="WP_062970944.1">
    <property type="nucleotide sequence ID" value="NZ_JAAXOT010000001.1"/>
</dbReference>
<keyword evidence="4" id="KW-0503">Monooxygenase</keyword>
<name>A0A846YAB8_9NOCA</name>
<sequence>MLSTPWSRAMGLRAPIVNAPMGGVAGGRLAAAVTAAGGLGMIGMGSAGSAARLTDELEMLGAVSGPFGIGLVDWVLAREPDLLDTALAARPTVVSVGFTGDFAWVQRLHRHGVVAVTQVYDAEQARRAADAGVDVLVARGAEGGGHGAPLLGTLPLLDAVLDAVEVPVLAAGGISSGRTLAAVLAAGAAGAWLGTRLSVCTEALTPDHARAALVRARATDTVVTRVFDIGQQLPWPARFPSRVLRNDFTGRWGHREDELTGNLAARDELAVAMAADDPEVAPVDAGQGVGSVTASAPVARVIDELCATAENALSSWSTH</sequence>
<dbReference type="InterPro" id="IPR013785">
    <property type="entry name" value="Aldolase_TIM"/>
</dbReference>
<protein>
    <submittedName>
        <fullName evidence="4">Nitronate monooxygenase</fullName>
    </submittedName>
</protein>
<dbReference type="PANTHER" id="PTHR32332:SF31">
    <property type="entry name" value="2-NITROPROPANE DIOXYGENASE FAMILY, PUTATIVE (AFU_ORTHOLOGUE AFUA_2G09850)-RELATED"/>
    <property type="match status" value="1"/>
</dbReference>
<keyword evidence="1" id="KW-0285">Flavoprotein</keyword>
<keyword evidence="3" id="KW-0560">Oxidoreductase</keyword>
<reference evidence="4 5" key="1">
    <citation type="submission" date="2020-04" db="EMBL/GenBank/DDBJ databases">
        <title>MicrobeNet Type strains.</title>
        <authorList>
            <person name="Nicholson A.C."/>
        </authorList>
    </citation>
    <scope>NUCLEOTIDE SEQUENCE [LARGE SCALE GENOMIC DNA]</scope>
    <source>
        <strain evidence="4 5">JCM 3332</strain>
    </source>
</reference>
<evidence type="ECO:0000256" key="1">
    <source>
        <dbReference type="ARBA" id="ARBA00022630"/>
    </source>
</evidence>
<dbReference type="InterPro" id="IPR004136">
    <property type="entry name" value="NMO"/>
</dbReference>
<proteinExistence type="predicted"/>
<evidence type="ECO:0000256" key="3">
    <source>
        <dbReference type="ARBA" id="ARBA00023002"/>
    </source>
</evidence>
<dbReference type="GO" id="GO:0018580">
    <property type="term" value="F:nitronate monooxygenase activity"/>
    <property type="evidence" value="ECO:0007669"/>
    <property type="project" value="InterPro"/>
</dbReference>
<gene>
    <name evidence="4" type="ORF">HGA15_01010</name>
</gene>
<organism evidence="4 5">
    <name type="scientific">Nocardia flavorosea</name>
    <dbReference type="NCBI Taxonomy" id="53429"/>
    <lineage>
        <taxon>Bacteria</taxon>
        <taxon>Bacillati</taxon>
        <taxon>Actinomycetota</taxon>
        <taxon>Actinomycetes</taxon>
        <taxon>Mycobacteriales</taxon>
        <taxon>Nocardiaceae</taxon>
        <taxon>Nocardia</taxon>
    </lineage>
</organism>
<dbReference type="Pfam" id="PF03060">
    <property type="entry name" value="NMO"/>
    <property type="match status" value="2"/>
</dbReference>
<comment type="caution">
    <text evidence="4">The sequence shown here is derived from an EMBL/GenBank/DDBJ whole genome shotgun (WGS) entry which is preliminary data.</text>
</comment>
<dbReference type="EMBL" id="JAAXOT010000001">
    <property type="protein sequence ID" value="NKY54762.1"/>
    <property type="molecule type" value="Genomic_DNA"/>
</dbReference>
<evidence type="ECO:0000313" key="5">
    <source>
        <dbReference type="Proteomes" id="UP000570678"/>
    </source>
</evidence>
<dbReference type="PANTHER" id="PTHR32332">
    <property type="entry name" value="2-NITROPROPANE DIOXYGENASE"/>
    <property type="match status" value="1"/>
</dbReference>
<keyword evidence="2" id="KW-0288">FMN</keyword>
<dbReference type="SUPFAM" id="SSF51412">
    <property type="entry name" value="Inosine monophosphate dehydrogenase (IMPDH)"/>
    <property type="match status" value="1"/>
</dbReference>
<dbReference type="AlphaFoldDB" id="A0A846YAB8"/>
<evidence type="ECO:0000313" key="4">
    <source>
        <dbReference type="EMBL" id="NKY54762.1"/>
    </source>
</evidence>